<evidence type="ECO:0000256" key="3">
    <source>
        <dbReference type="ARBA" id="ARBA00022553"/>
    </source>
</evidence>
<dbReference type="InterPro" id="IPR036097">
    <property type="entry name" value="HisK_dim/P_sf"/>
</dbReference>
<dbReference type="PROSITE" id="PS50113">
    <property type="entry name" value="PAC"/>
    <property type="match status" value="3"/>
</dbReference>
<keyword evidence="3" id="KW-0597">Phosphoprotein</keyword>
<dbReference type="InterPro" id="IPR013655">
    <property type="entry name" value="PAS_fold_3"/>
</dbReference>
<dbReference type="EC" id="2.7.13.3" evidence="2"/>
<feature type="domain" description="Histidine kinase" evidence="6">
    <location>
        <begin position="715"/>
        <end position="941"/>
    </location>
</feature>
<evidence type="ECO:0000259" key="8">
    <source>
        <dbReference type="PROSITE" id="PS50113"/>
    </source>
</evidence>
<dbReference type="InterPro" id="IPR013656">
    <property type="entry name" value="PAS_4"/>
</dbReference>
<dbReference type="Gene3D" id="2.10.70.100">
    <property type="match status" value="1"/>
</dbReference>
<reference evidence="9 10" key="1">
    <citation type="submission" date="2020-08" db="EMBL/GenBank/DDBJ databases">
        <title>Genomic Encyclopedia of Type Strains, Phase IV (KMG-IV): sequencing the most valuable type-strain genomes for metagenomic binning, comparative biology and taxonomic classification.</title>
        <authorList>
            <person name="Goeker M."/>
        </authorList>
    </citation>
    <scope>NUCLEOTIDE SEQUENCE [LARGE SCALE GENOMIC DNA]</scope>
    <source>
        <strain evidence="9 10">DSM 105074</strain>
    </source>
</reference>
<dbReference type="InterPro" id="IPR005467">
    <property type="entry name" value="His_kinase_dom"/>
</dbReference>
<dbReference type="InterPro" id="IPR000014">
    <property type="entry name" value="PAS"/>
</dbReference>
<keyword evidence="10" id="KW-1185">Reference proteome</keyword>
<dbReference type="SMART" id="SM00388">
    <property type="entry name" value="HisKA"/>
    <property type="match status" value="1"/>
</dbReference>
<dbReference type="SMART" id="SM00091">
    <property type="entry name" value="PAS"/>
    <property type="match status" value="4"/>
</dbReference>
<name>A0A840TJD4_9BACT</name>
<sequence length="941" mass="106519">MNEKNTVGRSYTFLPAEGEMSALIQTFNWSETPLGALDSWPQSLRTTLSIVLSSRFPMMLWWGPELIQFYNDAFREILGSTGKHPKALGQRGEICWPETWATVKPLIEQVWSGKGATWSEDHLIPIYRNAHIEDVYWTFSHSPVIDEQGTVGGVLVVCHETTHKVLNLQKAEESEESIRFALNAAGIGTWDLDTIRRTVSWDERCRDLFGVGQDGDILYENVIQWIHADDQERVTRAVDQALSPELDGKYDIEFRTIGAGDGRLRWLRCKGNAYFNDQGIAYRFSGTAQDISQEVALREEQQRLLLLVENSTDYMGIANAEGYIVYINRAGRRLLGIPVDQPLPALTVPSFYSAAQAAAMQQEILPQLEIEGRWSGTIQLRHFTTHEEIPCHAEFVMIYDPTNGKPLGRGVTIRDLRPELMAREKLETSEERFRSFVLSSPTPVGVYIGCEMRVQIVNDAILKAWGKDASVVGKTYREALPELEGQPFFQLLDDVYRTGVSYEATEDRVDLRHDGEMRTFYYNFTYKALRDSNGEIYGVINTGTDVTDLVRAKHKLKESEENLREAVDLAELGTYEINLNTGVVHLSQRAREWAGFEPDEPIALRDLTSLFVDPTKMKRVLKEVLQLAPDTTTEIHYEMINSQTGQVSTFYSQARVVISEQNGALCLMGVSKDVTAQKELEQELEKQVRERTRALEQANYDLQRSNESLERFAYVASHDLQEPLRKIVSFGDMLKRKYAGELRDGVDLLERMQNAAGRMSVLIDDLLVFSRLTTQRQAFVQVPLGRVVREALHDLELRVQESRASIELGELPTVPGNVGQLRQLFQNLLSNALKFKLPEVPPTIRIHSQRIRAEEVPQELKITTDAGYLHKIEIADNGIGFDEKYLQRIFQVFQRLHGKSQYVGTGIGLAIVQKVAENHGGAVTARSQPGQGATFVVYLPE</sequence>
<dbReference type="EMBL" id="JACHGF010000003">
    <property type="protein sequence ID" value="MBB5284306.1"/>
    <property type="molecule type" value="Genomic_DNA"/>
</dbReference>
<organism evidence="9 10">
    <name type="scientific">Rhabdobacter roseus</name>
    <dbReference type="NCBI Taxonomy" id="1655419"/>
    <lineage>
        <taxon>Bacteria</taxon>
        <taxon>Pseudomonadati</taxon>
        <taxon>Bacteroidota</taxon>
        <taxon>Cytophagia</taxon>
        <taxon>Cytophagales</taxon>
        <taxon>Cytophagaceae</taxon>
        <taxon>Rhabdobacter</taxon>
    </lineage>
</organism>
<dbReference type="Pfam" id="PF08448">
    <property type="entry name" value="PAS_4"/>
    <property type="match status" value="1"/>
</dbReference>
<accession>A0A840TJD4</accession>
<evidence type="ECO:0000256" key="1">
    <source>
        <dbReference type="ARBA" id="ARBA00000085"/>
    </source>
</evidence>
<evidence type="ECO:0000259" key="6">
    <source>
        <dbReference type="PROSITE" id="PS50109"/>
    </source>
</evidence>
<evidence type="ECO:0000313" key="10">
    <source>
        <dbReference type="Proteomes" id="UP000557307"/>
    </source>
</evidence>
<dbReference type="InterPro" id="IPR001610">
    <property type="entry name" value="PAC"/>
</dbReference>
<dbReference type="Gene3D" id="3.30.450.20">
    <property type="entry name" value="PAS domain"/>
    <property type="match status" value="5"/>
</dbReference>
<comment type="caution">
    <text evidence="9">The sequence shown here is derived from an EMBL/GenBank/DDBJ whole genome shotgun (WGS) entry which is preliminary data.</text>
</comment>
<keyword evidence="5" id="KW-0418">Kinase</keyword>
<dbReference type="PANTHER" id="PTHR43304:SF1">
    <property type="entry name" value="PAC DOMAIN-CONTAINING PROTEIN"/>
    <property type="match status" value="1"/>
</dbReference>
<dbReference type="InterPro" id="IPR000700">
    <property type="entry name" value="PAS-assoc_C"/>
</dbReference>
<dbReference type="PRINTS" id="PR00344">
    <property type="entry name" value="BCTRLSENSOR"/>
</dbReference>
<dbReference type="GO" id="GO:0000155">
    <property type="term" value="F:phosphorelay sensor kinase activity"/>
    <property type="evidence" value="ECO:0007669"/>
    <property type="project" value="InterPro"/>
</dbReference>
<dbReference type="Proteomes" id="UP000557307">
    <property type="component" value="Unassembled WGS sequence"/>
</dbReference>
<evidence type="ECO:0000256" key="4">
    <source>
        <dbReference type="ARBA" id="ARBA00022679"/>
    </source>
</evidence>
<dbReference type="InterPro" id="IPR003661">
    <property type="entry name" value="HisK_dim/P_dom"/>
</dbReference>
<proteinExistence type="predicted"/>
<dbReference type="PROSITE" id="PS50109">
    <property type="entry name" value="HIS_KIN"/>
    <property type="match status" value="1"/>
</dbReference>
<dbReference type="CDD" id="cd00082">
    <property type="entry name" value="HisKA"/>
    <property type="match status" value="1"/>
</dbReference>
<dbReference type="CDD" id="cd00130">
    <property type="entry name" value="PAS"/>
    <property type="match status" value="1"/>
</dbReference>
<dbReference type="InterPro" id="IPR004358">
    <property type="entry name" value="Sig_transdc_His_kin-like_C"/>
</dbReference>
<feature type="domain" description="PAC" evidence="8">
    <location>
        <begin position="250"/>
        <end position="303"/>
    </location>
</feature>
<evidence type="ECO:0000259" key="7">
    <source>
        <dbReference type="PROSITE" id="PS50112"/>
    </source>
</evidence>
<dbReference type="PROSITE" id="PS50112">
    <property type="entry name" value="PAS"/>
    <property type="match status" value="2"/>
</dbReference>
<evidence type="ECO:0000256" key="5">
    <source>
        <dbReference type="ARBA" id="ARBA00022777"/>
    </source>
</evidence>
<dbReference type="RefSeq" id="WP_184174255.1">
    <property type="nucleotide sequence ID" value="NZ_JACHGF010000003.1"/>
</dbReference>
<dbReference type="InterPro" id="IPR003594">
    <property type="entry name" value="HATPase_dom"/>
</dbReference>
<comment type="catalytic activity">
    <reaction evidence="1">
        <text>ATP + protein L-histidine = ADP + protein N-phospho-L-histidine.</text>
        <dbReference type="EC" id="2.7.13.3"/>
    </reaction>
</comment>
<protein>
    <recommendedName>
        <fullName evidence="2">histidine kinase</fullName>
        <ecNumber evidence="2">2.7.13.3</ecNumber>
    </recommendedName>
</protein>
<gene>
    <name evidence="9" type="ORF">HNQ92_002449</name>
</gene>
<dbReference type="InterPro" id="IPR052162">
    <property type="entry name" value="Sensor_kinase/Photoreceptor"/>
</dbReference>
<dbReference type="Pfam" id="PF08447">
    <property type="entry name" value="PAS_3"/>
    <property type="match status" value="1"/>
</dbReference>
<dbReference type="SUPFAM" id="SSF55785">
    <property type="entry name" value="PYP-like sensor domain (PAS domain)"/>
    <property type="match status" value="5"/>
</dbReference>
<feature type="domain" description="PAC" evidence="8">
    <location>
        <begin position="633"/>
        <end position="686"/>
    </location>
</feature>
<dbReference type="Pfam" id="PF00512">
    <property type="entry name" value="HisKA"/>
    <property type="match status" value="1"/>
</dbReference>
<dbReference type="SMART" id="SM00387">
    <property type="entry name" value="HATPase_c"/>
    <property type="match status" value="1"/>
</dbReference>
<dbReference type="InterPro" id="IPR036890">
    <property type="entry name" value="HATPase_C_sf"/>
</dbReference>
<dbReference type="AlphaFoldDB" id="A0A840TJD4"/>
<dbReference type="Pfam" id="PF02518">
    <property type="entry name" value="HATPase_c"/>
    <property type="match status" value="1"/>
</dbReference>
<feature type="domain" description="PAS" evidence="7">
    <location>
        <begin position="300"/>
        <end position="341"/>
    </location>
</feature>
<dbReference type="InterPro" id="IPR035965">
    <property type="entry name" value="PAS-like_dom_sf"/>
</dbReference>
<dbReference type="SUPFAM" id="SSF55874">
    <property type="entry name" value="ATPase domain of HSP90 chaperone/DNA topoisomerase II/histidine kinase"/>
    <property type="match status" value="1"/>
</dbReference>
<evidence type="ECO:0000313" key="9">
    <source>
        <dbReference type="EMBL" id="MBB5284306.1"/>
    </source>
</evidence>
<dbReference type="PANTHER" id="PTHR43304">
    <property type="entry name" value="PHYTOCHROME-LIKE PROTEIN CPH1"/>
    <property type="match status" value="1"/>
</dbReference>
<dbReference type="SMART" id="SM00086">
    <property type="entry name" value="PAC"/>
    <property type="match status" value="4"/>
</dbReference>
<dbReference type="Gene3D" id="3.30.565.10">
    <property type="entry name" value="Histidine kinase-like ATPase, C-terminal domain"/>
    <property type="match status" value="1"/>
</dbReference>
<dbReference type="Gene3D" id="1.10.287.130">
    <property type="match status" value="1"/>
</dbReference>
<dbReference type="NCBIfam" id="TIGR00229">
    <property type="entry name" value="sensory_box"/>
    <property type="match status" value="3"/>
</dbReference>
<keyword evidence="4" id="KW-0808">Transferase</keyword>
<dbReference type="SUPFAM" id="SSF47384">
    <property type="entry name" value="Homodimeric domain of signal transducing histidine kinase"/>
    <property type="match status" value="1"/>
</dbReference>
<feature type="domain" description="PAC" evidence="8">
    <location>
        <begin position="503"/>
        <end position="558"/>
    </location>
</feature>
<feature type="domain" description="PAS" evidence="7">
    <location>
        <begin position="174"/>
        <end position="245"/>
    </location>
</feature>
<evidence type="ECO:0000256" key="2">
    <source>
        <dbReference type="ARBA" id="ARBA00012438"/>
    </source>
</evidence>